<protein>
    <submittedName>
        <fullName evidence="1">Uncharacterized protein</fullName>
    </submittedName>
</protein>
<organism evidence="1">
    <name type="scientific">Fagus sylvatica</name>
    <name type="common">Beechnut</name>
    <dbReference type="NCBI Taxonomy" id="28930"/>
    <lineage>
        <taxon>Eukaryota</taxon>
        <taxon>Viridiplantae</taxon>
        <taxon>Streptophyta</taxon>
        <taxon>Embryophyta</taxon>
        <taxon>Tracheophyta</taxon>
        <taxon>Spermatophyta</taxon>
        <taxon>Magnoliopsida</taxon>
        <taxon>eudicotyledons</taxon>
        <taxon>Gunneridae</taxon>
        <taxon>Pentapetalae</taxon>
        <taxon>rosids</taxon>
        <taxon>fabids</taxon>
        <taxon>Fagales</taxon>
        <taxon>Fagaceae</taxon>
        <taxon>Fagus</taxon>
    </lineage>
</organism>
<accession>A0A2N9HMG8</accession>
<dbReference type="AlphaFoldDB" id="A0A2N9HMG8"/>
<evidence type="ECO:0000313" key="1">
    <source>
        <dbReference type="EMBL" id="SPD13158.1"/>
    </source>
</evidence>
<dbReference type="EMBL" id="OIVN01003724">
    <property type="protein sequence ID" value="SPD13158.1"/>
    <property type="molecule type" value="Genomic_DNA"/>
</dbReference>
<reference evidence="1" key="1">
    <citation type="submission" date="2018-02" db="EMBL/GenBank/DDBJ databases">
        <authorList>
            <person name="Cohen D.B."/>
            <person name="Kent A.D."/>
        </authorList>
    </citation>
    <scope>NUCLEOTIDE SEQUENCE</scope>
</reference>
<name>A0A2N9HMG8_FAGSY</name>
<sequence length="151" mass="17431">MWEQLAVVDPPFQYAEDIELFAKYNDRCRFMHFIMGLHEDFEPIRVALFSCSPFPYLDVVVKELISEENRHLHYHLPSSDVACLGYSLSFDVAIVSILDLFALVDDHLVTASQFENMFHRYMSQPSTSLFVIAGSADEQAAWNRPYGWTSL</sequence>
<proteinExistence type="predicted"/>
<gene>
    <name evidence="1" type="ORF">FSB_LOCUS41040</name>
</gene>